<protein>
    <submittedName>
        <fullName evidence="1">Uncharacterized protein</fullName>
    </submittedName>
</protein>
<keyword evidence="2" id="KW-1185">Reference proteome</keyword>
<dbReference type="EMBL" id="CP000442">
    <property type="protein sequence ID" value="ABI92040.1"/>
    <property type="molecule type" value="Genomic_DNA"/>
</dbReference>
<evidence type="ECO:0000313" key="1">
    <source>
        <dbReference type="EMBL" id="ABI92040.1"/>
    </source>
</evidence>
<evidence type="ECO:0000313" key="2">
    <source>
        <dbReference type="Proteomes" id="UP000000662"/>
    </source>
</evidence>
<accession>Q0B1D3</accession>
<sequence length="161" mass="18248">MNGEQGQYRVDSTLCGPDADAQFIEQVARFKARNMPIERKASADMVQRVVRASACGNTYTDDCVVFQFRTPFSGERRGDLPNDSTEVVDSIGFPWRRPAYVRCASHVRRLHLQQIGIRPGSNCFRSVHGGFPMADRRIRCAVGERRVPVREPRSVPIIPWL</sequence>
<organism evidence="1 2">
    <name type="scientific">Burkholderia ambifaria (strain ATCC BAA-244 / DSM 16087 / CCUG 44356 / LMG 19182 / AMMD)</name>
    <name type="common">Burkholderia cepacia (strain AMMD)</name>
    <dbReference type="NCBI Taxonomy" id="339670"/>
    <lineage>
        <taxon>Bacteria</taxon>
        <taxon>Pseudomonadati</taxon>
        <taxon>Pseudomonadota</taxon>
        <taxon>Betaproteobacteria</taxon>
        <taxon>Burkholderiales</taxon>
        <taxon>Burkholderiaceae</taxon>
        <taxon>Burkholderia</taxon>
        <taxon>Burkholderia cepacia complex</taxon>
    </lineage>
</organism>
<dbReference type="KEGG" id="bam:Bamb_6496"/>
<dbReference type="Proteomes" id="UP000000662">
    <property type="component" value="Chromosome 3"/>
</dbReference>
<proteinExistence type="predicted"/>
<gene>
    <name evidence="1" type="ordered locus">Bamb_6496</name>
</gene>
<reference evidence="1" key="1">
    <citation type="submission" date="2006-08" db="EMBL/GenBank/DDBJ databases">
        <title>Complete sequence of Chromosome 3 of Burkholderia cepacia AMMD.</title>
        <authorList>
            <consortium name="US DOE Joint Genome Institute"/>
            <person name="Copeland A."/>
            <person name="Lucas S."/>
            <person name="Lapidus A."/>
            <person name="Barry K."/>
            <person name="Detter J.C."/>
            <person name="Glavina del Rio T."/>
            <person name="Hammon N."/>
            <person name="Israni S."/>
            <person name="Pitluck S."/>
            <person name="Bruce D."/>
            <person name="Chain P."/>
            <person name="Malfatti S."/>
            <person name="Shin M."/>
            <person name="Vergez L."/>
            <person name="Schmutz J."/>
            <person name="Larimer F."/>
            <person name="Land M."/>
            <person name="Hauser L."/>
            <person name="Kyrpides N."/>
            <person name="Kim E."/>
            <person name="Parke J."/>
            <person name="Coenye T."/>
            <person name="Konstantinidis K."/>
            <person name="Ramette A."/>
            <person name="Tiedje J."/>
            <person name="Richardson P."/>
        </authorList>
    </citation>
    <scope>NUCLEOTIDE SEQUENCE</scope>
    <source>
        <strain evidence="1">AMMD</strain>
    </source>
</reference>
<dbReference type="AlphaFoldDB" id="Q0B1D3"/>
<name>Q0B1D3_BURCM</name>